<dbReference type="GO" id="GO:0009055">
    <property type="term" value="F:electron transfer activity"/>
    <property type="evidence" value="ECO:0007669"/>
    <property type="project" value="InterPro"/>
</dbReference>
<feature type="transmembrane region" description="Helical" evidence="6">
    <location>
        <begin position="20"/>
        <end position="40"/>
    </location>
</feature>
<keyword evidence="3 6" id="KW-0812">Transmembrane</keyword>
<dbReference type="Proteomes" id="UP000631034">
    <property type="component" value="Unassembled WGS sequence"/>
</dbReference>
<gene>
    <name evidence="8" type="ORF">IHV25_03050</name>
</gene>
<comment type="subcellular location">
    <subcellularLocation>
        <location evidence="1">Cell membrane</location>
        <topology evidence="1">Multi-pass membrane protein</topology>
    </subcellularLocation>
</comment>
<dbReference type="PANTHER" id="PTHR30485:SF2">
    <property type="entry name" value="BLL0597 PROTEIN"/>
    <property type="match status" value="1"/>
</dbReference>
<dbReference type="GO" id="GO:0005886">
    <property type="term" value="C:plasma membrane"/>
    <property type="evidence" value="ECO:0007669"/>
    <property type="project" value="UniProtKB-SubCell"/>
</dbReference>
<dbReference type="InterPro" id="IPR011577">
    <property type="entry name" value="Cyt_b561_bac/Ni-Hgenase"/>
</dbReference>
<dbReference type="GO" id="GO:0022904">
    <property type="term" value="P:respiratory electron transport chain"/>
    <property type="evidence" value="ECO:0007669"/>
    <property type="project" value="InterPro"/>
</dbReference>
<keyword evidence="4 6" id="KW-1133">Transmembrane helix</keyword>
<organism evidence="8 9">
    <name type="scientific">Phaeovibrio sulfidiphilus</name>
    <dbReference type="NCBI Taxonomy" id="1220600"/>
    <lineage>
        <taxon>Bacteria</taxon>
        <taxon>Pseudomonadati</taxon>
        <taxon>Pseudomonadota</taxon>
        <taxon>Alphaproteobacteria</taxon>
        <taxon>Rhodospirillales</taxon>
        <taxon>Rhodospirillaceae</taxon>
        <taxon>Phaeovibrio</taxon>
    </lineage>
</organism>
<evidence type="ECO:0000313" key="9">
    <source>
        <dbReference type="Proteomes" id="UP000631034"/>
    </source>
</evidence>
<dbReference type="SUPFAM" id="SSF81342">
    <property type="entry name" value="Transmembrane di-heme cytochromes"/>
    <property type="match status" value="1"/>
</dbReference>
<dbReference type="GO" id="GO:0020037">
    <property type="term" value="F:heme binding"/>
    <property type="evidence" value="ECO:0007669"/>
    <property type="project" value="TreeGrafter"/>
</dbReference>
<feature type="transmembrane region" description="Helical" evidence="6">
    <location>
        <begin position="160"/>
        <end position="181"/>
    </location>
</feature>
<feature type="transmembrane region" description="Helical" evidence="6">
    <location>
        <begin position="212"/>
        <end position="231"/>
    </location>
</feature>
<dbReference type="Pfam" id="PF01292">
    <property type="entry name" value="Ni_hydr_CYTB"/>
    <property type="match status" value="1"/>
</dbReference>
<reference evidence="8" key="1">
    <citation type="submission" date="2020-10" db="EMBL/GenBank/DDBJ databases">
        <title>Genome sequence of the unusual species of purple photosynthetic bacteria, Phaeovibrio sulfidiphilus DSM 23193, type strain.</title>
        <authorList>
            <person name="Kyndt J.A."/>
            <person name="Meyer T.E."/>
        </authorList>
    </citation>
    <scope>NUCLEOTIDE SEQUENCE</scope>
    <source>
        <strain evidence="8">DSM 23193</strain>
    </source>
</reference>
<name>A0A8J6YUG5_9PROT</name>
<dbReference type="EMBL" id="JACZHT010000001">
    <property type="protein sequence ID" value="MBE1236629.1"/>
    <property type="molecule type" value="Genomic_DNA"/>
</dbReference>
<evidence type="ECO:0000256" key="5">
    <source>
        <dbReference type="ARBA" id="ARBA00023136"/>
    </source>
</evidence>
<dbReference type="RefSeq" id="WP_192533517.1">
    <property type="nucleotide sequence ID" value="NZ_JACZHT010000001.1"/>
</dbReference>
<evidence type="ECO:0000313" key="8">
    <source>
        <dbReference type="EMBL" id="MBE1236629.1"/>
    </source>
</evidence>
<sequence length="233" mass="25478">MSDSPSAPARVPVWDWPVRIFHWGIVVLLALLYLSGHSWGQENLHLTMAHHMFLGKLALTFIVFRVLWGFVGSDTARFANFLKGPSAVLAYLRHVKAGGAFTGLGHNPLGALMMVALMGLIGLTAITGLFTTDDIMTDGPFVHLVSAATAETLSWIHRNLFDVILILASVHIAAALFYKFVRKDDIITPMITGYESKVIPAKEPHFVSESTALNWFLACAVIVWVGIRLIAGA</sequence>
<dbReference type="Gene3D" id="1.20.950.20">
    <property type="entry name" value="Transmembrane di-heme cytochromes, Chain C"/>
    <property type="match status" value="1"/>
</dbReference>
<protein>
    <submittedName>
        <fullName evidence="8">Cytochrome b/b6 domain-containing protein</fullName>
    </submittedName>
</protein>
<proteinExistence type="predicted"/>
<feature type="transmembrane region" description="Helical" evidence="6">
    <location>
        <begin position="109"/>
        <end position="130"/>
    </location>
</feature>
<dbReference type="AlphaFoldDB" id="A0A8J6YUG5"/>
<evidence type="ECO:0000256" key="1">
    <source>
        <dbReference type="ARBA" id="ARBA00004651"/>
    </source>
</evidence>
<dbReference type="InterPro" id="IPR016174">
    <property type="entry name" value="Di-haem_cyt_TM"/>
</dbReference>
<evidence type="ECO:0000256" key="3">
    <source>
        <dbReference type="ARBA" id="ARBA00022692"/>
    </source>
</evidence>
<evidence type="ECO:0000256" key="4">
    <source>
        <dbReference type="ARBA" id="ARBA00022989"/>
    </source>
</evidence>
<keyword evidence="9" id="KW-1185">Reference proteome</keyword>
<feature type="domain" description="Cytochrome b561 bacterial/Ni-hydrogenase" evidence="7">
    <location>
        <begin position="13"/>
        <end position="193"/>
    </location>
</feature>
<evidence type="ECO:0000256" key="6">
    <source>
        <dbReference type="SAM" id="Phobius"/>
    </source>
</evidence>
<feature type="transmembrane region" description="Helical" evidence="6">
    <location>
        <begin position="52"/>
        <end position="71"/>
    </location>
</feature>
<dbReference type="InterPro" id="IPR051542">
    <property type="entry name" value="Hydrogenase_cytochrome"/>
</dbReference>
<keyword evidence="2" id="KW-1003">Cell membrane</keyword>
<dbReference type="PANTHER" id="PTHR30485">
    <property type="entry name" value="NI/FE-HYDROGENASE 1 B-TYPE CYTOCHROME SUBUNIT"/>
    <property type="match status" value="1"/>
</dbReference>
<accession>A0A8J6YUG5</accession>
<evidence type="ECO:0000259" key="7">
    <source>
        <dbReference type="Pfam" id="PF01292"/>
    </source>
</evidence>
<comment type="caution">
    <text evidence="8">The sequence shown here is derived from an EMBL/GenBank/DDBJ whole genome shotgun (WGS) entry which is preliminary data.</text>
</comment>
<keyword evidence="5 6" id="KW-0472">Membrane</keyword>
<evidence type="ECO:0000256" key="2">
    <source>
        <dbReference type="ARBA" id="ARBA00022475"/>
    </source>
</evidence>